<proteinExistence type="predicted"/>
<protein>
    <submittedName>
        <fullName evidence="2">Uncharacterized protein LOC136091713</fullName>
    </submittedName>
</protein>
<reference evidence="2" key="1">
    <citation type="submission" date="2025-08" db="UniProtKB">
        <authorList>
            <consortium name="RefSeq"/>
        </authorList>
    </citation>
    <scope>IDENTIFICATION</scope>
</reference>
<dbReference type="PANTHER" id="PTHR33053:SF26">
    <property type="entry name" value="TRANSPOSASE DOMAIN-CONTAINING PROTEIN"/>
    <property type="match status" value="1"/>
</dbReference>
<keyword evidence="1" id="KW-1185">Reference proteome</keyword>
<dbReference type="GeneID" id="136091713"/>
<dbReference type="RefSeq" id="XP_065675493.1">
    <property type="nucleotide sequence ID" value="XM_065819421.1"/>
</dbReference>
<accession>A0ABM4DLS1</accession>
<gene>
    <name evidence="2" type="primary">LOC136091713</name>
</gene>
<name>A0ABM4DLS1_HYDVU</name>
<organism evidence="1 2">
    <name type="scientific">Hydra vulgaris</name>
    <name type="common">Hydra</name>
    <name type="synonym">Hydra attenuata</name>
    <dbReference type="NCBI Taxonomy" id="6087"/>
    <lineage>
        <taxon>Eukaryota</taxon>
        <taxon>Metazoa</taxon>
        <taxon>Cnidaria</taxon>
        <taxon>Hydrozoa</taxon>
        <taxon>Hydroidolina</taxon>
        <taxon>Anthoathecata</taxon>
        <taxon>Aplanulata</taxon>
        <taxon>Hydridae</taxon>
        <taxon>Hydra</taxon>
    </lineage>
</organism>
<evidence type="ECO:0000313" key="2">
    <source>
        <dbReference type="RefSeq" id="XP_065675493.1"/>
    </source>
</evidence>
<dbReference type="Proteomes" id="UP001652625">
    <property type="component" value="Chromosome 15"/>
</dbReference>
<dbReference type="PANTHER" id="PTHR33053">
    <property type="entry name" value="PROTEIN, PUTATIVE-RELATED"/>
    <property type="match status" value="1"/>
</dbReference>
<sequence>MGILNVILKILESHTGNKLSLNPICLKVNIDGVPSFKSSSKQFMPILGAFGGMKPFIISLYCGMQKRDPVSEFQNDFLLEFQDLKANGFKFDNLLFEMGLKYFCCDAPARQMLKCVKAHNGYDSCERCTIHGTYVKNRVVFEEQECPLRNDMDF</sequence>
<evidence type="ECO:0000313" key="1">
    <source>
        <dbReference type="Proteomes" id="UP001652625"/>
    </source>
</evidence>